<dbReference type="EMBL" id="CAQQ02018151">
    <property type="status" value="NOT_ANNOTATED_CDS"/>
    <property type="molecule type" value="Genomic_DNA"/>
</dbReference>
<organism evidence="8 9">
    <name type="scientific">Megaselia scalaris</name>
    <name type="common">Humpbacked fly</name>
    <name type="synonym">Phora scalaris</name>
    <dbReference type="NCBI Taxonomy" id="36166"/>
    <lineage>
        <taxon>Eukaryota</taxon>
        <taxon>Metazoa</taxon>
        <taxon>Ecdysozoa</taxon>
        <taxon>Arthropoda</taxon>
        <taxon>Hexapoda</taxon>
        <taxon>Insecta</taxon>
        <taxon>Pterygota</taxon>
        <taxon>Neoptera</taxon>
        <taxon>Endopterygota</taxon>
        <taxon>Diptera</taxon>
        <taxon>Brachycera</taxon>
        <taxon>Muscomorpha</taxon>
        <taxon>Platypezoidea</taxon>
        <taxon>Phoridae</taxon>
        <taxon>Megaseliini</taxon>
        <taxon>Megaselia</taxon>
    </lineage>
</organism>
<dbReference type="EMBL" id="CAQQ02018150">
    <property type="status" value="NOT_ANNOTATED_CDS"/>
    <property type="molecule type" value="Genomic_DNA"/>
</dbReference>
<dbReference type="EC" id="2.3.2.26" evidence="2"/>
<evidence type="ECO:0000256" key="1">
    <source>
        <dbReference type="ARBA" id="ARBA00000885"/>
    </source>
</evidence>
<dbReference type="InterPro" id="IPR000569">
    <property type="entry name" value="HECT_dom"/>
</dbReference>
<evidence type="ECO:0000256" key="6">
    <source>
        <dbReference type="SAM" id="MobiDB-lite"/>
    </source>
</evidence>
<dbReference type="AlphaFoldDB" id="T1GTQ9"/>
<dbReference type="InterPro" id="IPR035983">
    <property type="entry name" value="Hect_E3_ubiquitin_ligase"/>
</dbReference>
<dbReference type="SMART" id="SM00119">
    <property type="entry name" value="HECTc"/>
    <property type="match status" value="1"/>
</dbReference>
<proteinExistence type="predicted"/>
<keyword evidence="9" id="KW-1185">Reference proteome</keyword>
<evidence type="ECO:0000256" key="4">
    <source>
        <dbReference type="ARBA" id="ARBA00022786"/>
    </source>
</evidence>
<dbReference type="Gene3D" id="3.30.2160.10">
    <property type="entry name" value="Hect, E3 ligase catalytic domain"/>
    <property type="match status" value="1"/>
</dbReference>
<dbReference type="Gene3D" id="3.30.2410.10">
    <property type="entry name" value="Hect, E3 ligase catalytic domain"/>
    <property type="match status" value="1"/>
</dbReference>
<evidence type="ECO:0000256" key="3">
    <source>
        <dbReference type="ARBA" id="ARBA00022679"/>
    </source>
</evidence>
<dbReference type="EnsemblMetazoa" id="MESCA007100-RA">
    <property type="protein sequence ID" value="MESCA007100-PA"/>
    <property type="gene ID" value="MESCA007100"/>
</dbReference>
<dbReference type="Gene3D" id="3.90.1750.10">
    <property type="entry name" value="Hect, E3 ligase catalytic domains"/>
    <property type="match status" value="1"/>
</dbReference>
<dbReference type="PROSITE" id="PS50096">
    <property type="entry name" value="IQ"/>
    <property type="match status" value="1"/>
</dbReference>
<reference evidence="9" key="1">
    <citation type="submission" date="2013-02" db="EMBL/GenBank/DDBJ databases">
        <authorList>
            <person name="Hughes D."/>
        </authorList>
    </citation>
    <scope>NUCLEOTIDE SEQUENCE</scope>
    <source>
        <strain>Durham</strain>
        <strain evidence="9">NC isolate 2 -- Noor lab</strain>
    </source>
</reference>
<dbReference type="CDD" id="cd00078">
    <property type="entry name" value="HECTc"/>
    <property type="match status" value="1"/>
</dbReference>
<name>T1GTQ9_MEGSC</name>
<dbReference type="GO" id="GO:0000209">
    <property type="term" value="P:protein polyubiquitination"/>
    <property type="evidence" value="ECO:0007669"/>
    <property type="project" value="InterPro"/>
</dbReference>
<evidence type="ECO:0000313" key="8">
    <source>
        <dbReference type="EnsemblMetazoa" id="MESCA007100-PA"/>
    </source>
</evidence>
<dbReference type="InterPro" id="IPR044611">
    <property type="entry name" value="E3A/B/C-like"/>
</dbReference>
<keyword evidence="3" id="KW-0808">Transferase</keyword>
<feature type="domain" description="HECT" evidence="7">
    <location>
        <begin position="710"/>
        <end position="1057"/>
    </location>
</feature>
<comment type="catalytic activity">
    <reaction evidence="1">
        <text>S-ubiquitinyl-[E2 ubiquitin-conjugating enzyme]-L-cysteine + [acceptor protein]-L-lysine = [E2 ubiquitin-conjugating enzyme]-L-cysteine + N(6)-ubiquitinyl-[acceptor protein]-L-lysine.</text>
        <dbReference type="EC" id="2.3.2.26"/>
    </reaction>
</comment>
<dbReference type="Proteomes" id="UP000015102">
    <property type="component" value="Unassembled WGS sequence"/>
</dbReference>
<evidence type="ECO:0000259" key="7">
    <source>
        <dbReference type="PROSITE" id="PS50237"/>
    </source>
</evidence>
<sequence>MYTSFDGDYRRRPMQSLGGHSMSTNRDSIIKKSQEQRQKRSELRKQTASATQIQSYIRSFLTRKHTKSSERTNFDEFLRLRKNNLEANFDANEISYVLQRFVFFYDSGQDSDRLIFICKILVKHTKKIVELLEACPQWRYRLREICNICLQQLSTSSSGSHAIPMRIIEIYTDIKYSSSKQILLQLVEQRYFDKVRNILELKCPPLDGETIRPPDPTTEAVFDMIMRPLAFVAADTYSDICLKFSECFLSQKPSESISCFLIPTLSQPEQSLKFPFIKIIEALGEILPNSSDDCKMEVDLNLKNLDRNLDLKDFSGYNVCSSYLGIMSHLSQHLLKLPKSAVKTKLLSLGALKFDMDDSSKDEYDSDSDSEETPTKNNDGDFFETGVLLDVVEFLYKPNRINWIFQHQIENFSDNPKQLYQISVFCHNFLLMSNFSTASNIELFNISNIPKFLRSLWFTLVNQSNQLGFNSPLALISKGVIPKADTDIERTIPFLATFCAIYSKRLPMMHDDDFSSKIDENPLPFSLNEIIHLCKILKEISLGLVELAFPETRTNLNNHYRNVLGHTEADNERIKQKQQVWAHLLNVVVCVINQLYNRDLRMNFCPEGAWVLENLNLTLDKDWDVPLVRARRGHRPFEPIKDFTRKDFDNGPPPSTKQLRSVTILREIPFVVSFARRVNILQGLIASDKMKIQGGLHAFLQGPAIHLSVRRSHLYEDSFDKLRPENGLEEIGIDGGGVFREYINELLKTAFDPNRGFFMLTTDNKLYPNPNVADLVENYEKHYEFIGRILGKAIYENLRVELPLAECFLTKLAGRKYSTHDMHQLASLDPELYKHLLSLKSHKDIDTLGLDFSIVTSSFGNTQVKVHELKPGGQNILVSSHNINEYIGLVADFKLSKQIHKQCKAFRRGLSNLLPIEWLNMFSNKELQILISGTEIPIDLEDLKNNCRYGADYSPDHPTIKCFWRVVEEFDEDQKRQLLKFVTSSTRPPLNGFKNFYLFPPQDLEPPFSIQNTNDEDRLPTASTCTNLLKLPPFKNDETMREKLLYAIESGAGFELS</sequence>
<protein>
    <recommendedName>
        <fullName evidence="2">HECT-type E3 ubiquitin transferase</fullName>
        <ecNumber evidence="2">2.3.2.26</ecNumber>
    </recommendedName>
</protein>
<reference evidence="8" key="2">
    <citation type="submission" date="2015-06" db="UniProtKB">
        <authorList>
            <consortium name="EnsemblMetazoa"/>
        </authorList>
    </citation>
    <scope>IDENTIFICATION</scope>
</reference>
<evidence type="ECO:0000313" key="9">
    <source>
        <dbReference type="Proteomes" id="UP000015102"/>
    </source>
</evidence>
<dbReference type="HOGENOM" id="CLU_002173_2_1_1"/>
<accession>T1GTQ9</accession>
<dbReference type="FunFam" id="3.30.2410.10:FF:000011">
    <property type="entry name" value="Putative Ubiquitin-protein ligase E3C"/>
    <property type="match status" value="1"/>
</dbReference>
<dbReference type="GO" id="GO:0009966">
    <property type="term" value="P:regulation of signal transduction"/>
    <property type="evidence" value="ECO:0007669"/>
    <property type="project" value="UniProtKB-ARBA"/>
</dbReference>
<dbReference type="PROSITE" id="PS50237">
    <property type="entry name" value="HECT"/>
    <property type="match status" value="1"/>
</dbReference>
<evidence type="ECO:0000256" key="5">
    <source>
        <dbReference type="PROSITE-ProRule" id="PRU00104"/>
    </source>
</evidence>
<dbReference type="STRING" id="36166.T1GTQ9"/>
<dbReference type="GO" id="GO:0006511">
    <property type="term" value="P:ubiquitin-dependent protein catabolic process"/>
    <property type="evidence" value="ECO:0007669"/>
    <property type="project" value="TreeGrafter"/>
</dbReference>
<feature type="region of interest" description="Disordered" evidence="6">
    <location>
        <begin position="1"/>
        <end position="46"/>
    </location>
</feature>
<dbReference type="PANTHER" id="PTHR45700:SF2">
    <property type="entry name" value="UBIQUITIN-PROTEIN LIGASE E3C"/>
    <property type="match status" value="1"/>
</dbReference>
<dbReference type="GO" id="GO:0061630">
    <property type="term" value="F:ubiquitin protein ligase activity"/>
    <property type="evidence" value="ECO:0007669"/>
    <property type="project" value="UniProtKB-EC"/>
</dbReference>
<dbReference type="SUPFAM" id="SSF56204">
    <property type="entry name" value="Hect, E3 ligase catalytic domain"/>
    <property type="match status" value="1"/>
</dbReference>
<dbReference type="OMA" id="EKHYYFI"/>
<keyword evidence="4 5" id="KW-0833">Ubl conjugation pathway</keyword>
<dbReference type="CDD" id="cd23767">
    <property type="entry name" value="IQCD"/>
    <property type="match status" value="1"/>
</dbReference>
<feature type="region of interest" description="Disordered" evidence="6">
    <location>
        <begin position="359"/>
        <end position="379"/>
    </location>
</feature>
<feature type="active site" description="Glycyl thioester intermediate" evidence="5">
    <location>
        <position position="1025"/>
    </location>
</feature>
<dbReference type="PANTHER" id="PTHR45700">
    <property type="entry name" value="UBIQUITIN-PROTEIN LIGASE E3C"/>
    <property type="match status" value="1"/>
</dbReference>
<evidence type="ECO:0000256" key="2">
    <source>
        <dbReference type="ARBA" id="ARBA00012485"/>
    </source>
</evidence>
<dbReference type="Pfam" id="PF00632">
    <property type="entry name" value="HECT"/>
    <property type="match status" value="1"/>
</dbReference>
<dbReference type="FunFam" id="3.30.2160.10:FF:000002">
    <property type="entry name" value="Putative Ubiquitin-protein ligase E3C"/>
    <property type="match status" value="1"/>
</dbReference>
<feature type="compositionally biased region" description="Basic and acidic residues" evidence="6">
    <location>
        <begin position="28"/>
        <end position="45"/>
    </location>
</feature>